<accession>A0A8J3MMM9</accession>
<evidence type="ECO:0000256" key="1">
    <source>
        <dbReference type="SAM" id="Phobius"/>
    </source>
</evidence>
<feature type="transmembrane region" description="Helical" evidence="1">
    <location>
        <begin position="28"/>
        <end position="46"/>
    </location>
</feature>
<gene>
    <name evidence="2" type="ORF">sL5_03200</name>
</gene>
<keyword evidence="1" id="KW-0472">Membrane</keyword>
<proteinExistence type="predicted"/>
<keyword evidence="1" id="KW-0812">Transmembrane</keyword>
<name>A0A8J3MMM9_9RICK</name>
<comment type="caution">
    <text evidence="2">The sequence shown here is derived from an EMBL/GenBank/DDBJ whole genome shotgun (WGS) entry which is preliminary data.</text>
</comment>
<feature type="transmembrane region" description="Helical" evidence="1">
    <location>
        <begin position="58"/>
        <end position="78"/>
    </location>
</feature>
<keyword evidence="3" id="KW-1185">Reference proteome</keyword>
<protein>
    <submittedName>
        <fullName evidence="2">Uncharacterized protein</fullName>
    </submittedName>
</protein>
<dbReference type="AlphaFoldDB" id="A0A8J3MMM9"/>
<organism evidence="2 3">
    <name type="scientific">Candidatus Mesenet longicola</name>
    <dbReference type="NCBI Taxonomy" id="1892558"/>
    <lineage>
        <taxon>Bacteria</taxon>
        <taxon>Pseudomonadati</taxon>
        <taxon>Pseudomonadota</taxon>
        <taxon>Alphaproteobacteria</taxon>
        <taxon>Rickettsiales</taxon>
        <taxon>Anaplasmataceae</taxon>
        <taxon>Candidatus Mesenet</taxon>
    </lineage>
</organism>
<reference evidence="2 3" key="1">
    <citation type="journal article" date="2021" name="Microb. Ecol.">
        <title>Candidatus Mesenet longicola: Novel Endosymbionts of Brontispa longissima that Induce Cytoplasmic Incompatibility.</title>
        <authorList>
            <person name="Takano S."/>
            <person name="Gotoh Y."/>
            <person name="Hayashi T."/>
        </authorList>
    </citation>
    <scope>NUCLEOTIDE SEQUENCE [LARGE SCALE GENOMIC DNA]</scope>
    <source>
        <strain evidence="2">L5</strain>
    </source>
</reference>
<dbReference type="Proteomes" id="UP000637906">
    <property type="component" value="Unassembled WGS sequence"/>
</dbReference>
<keyword evidence="1" id="KW-1133">Transmembrane helix</keyword>
<evidence type="ECO:0000313" key="2">
    <source>
        <dbReference type="EMBL" id="GHM59327.1"/>
    </source>
</evidence>
<dbReference type="EMBL" id="BNGU01000008">
    <property type="protein sequence ID" value="GHM59327.1"/>
    <property type="molecule type" value="Genomic_DNA"/>
</dbReference>
<sequence>MLSAVATTTIGSIALKDKLSSKKSMIKILIFALCLPAINALAIWACSQLSHLKGAFEMTSLTLMIVAAACIFILPELFSKTKSSENISDEKQLPGELTSCGFTKEAVTQCDVS</sequence>
<evidence type="ECO:0000313" key="3">
    <source>
        <dbReference type="Proteomes" id="UP000637906"/>
    </source>
</evidence>